<dbReference type="EMBL" id="JAKNQU010000001">
    <property type="protein sequence ID" value="MCZ0925708.1"/>
    <property type="molecule type" value="Genomic_DNA"/>
</dbReference>
<dbReference type="CDD" id="cd08435">
    <property type="entry name" value="PBP2_GbpR"/>
    <property type="match status" value="1"/>
</dbReference>
<keyword evidence="4" id="KW-0804">Transcription</keyword>
<dbReference type="Gene3D" id="1.10.10.10">
    <property type="entry name" value="Winged helix-like DNA-binding domain superfamily/Winged helix DNA-binding domain"/>
    <property type="match status" value="1"/>
</dbReference>
<evidence type="ECO:0000256" key="4">
    <source>
        <dbReference type="ARBA" id="ARBA00023163"/>
    </source>
</evidence>
<accession>A0ABT4IPV2</accession>
<evidence type="ECO:0000313" key="7">
    <source>
        <dbReference type="Proteomes" id="UP001321125"/>
    </source>
</evidence>
<dbReference type="PANTHER" id="PTHR30419">
    <property type="entry name" value="HTH-TYPE TRANSCRIPTIONAL REGULATOR YBHD"/>
    <property type="match status" value="1"/>
</dbReference>
<dbReference type="RefSeq" id="WP_268900887.1">
    <property type="nucleotide sequence ID" value="NZ_JAKNQU010000001.1"/>
</dbReference>
<keyword evidence="7" id="KW-1185">Reference proteome</keyword>
<keyword evidence="2" id="KW-0805">Transcription regulation</keyword>
<dbReference type="PROSITE" id="PS50931">
    <property type="entry name" value="HTH_LYSR"/>
    <property type="match status" value="1"/>
</dbReference>
<dbReference type="InterPro" id="IPR000847">
    <property type="entry name" value="LysR_HTH_N"/>
</dbReference>
<organism evidence="6 7">
    <name type="scientific">Vreelandella janggokensis</name>
    <dbReference type="NCBI Taxonomy" id="370767"/>
    <lineage>
        <taxon>Bacteria</taxon>
        <taxon>Pseudomonadati</taxon>
        <taxon>Pseudomonadota</taxon>
        <taxon>Gammaproteobacteria</taxon>
        <taxon>Oceanospirillales</taxon>
        <taxon>Halomonadaceae</taxon>
        <taxon>Vreelandella</taxon>
    </lineage>
</organism>
<dbReference type="Gene3D" id="3.40.190.10">
    <property type="entry name" value="Periplasmic binding protein-like II"/>
    <property type="match status" value="2"/>
</dbReference>
<reference evidence="6 7" key="1">
    <citation type="submission" date="2022-02" db="EMBL/GenBank/DDBJ databases">
        <title>Study of halophilic communities from a Mexican lake.</title>
        <authorList>
            <person name="Hernandez-Soto L.M."/>
            <person name="Martinez-Abarca F."/>
            <person name="Ramirez-Saad H.C."/>
            <person name="Aguirre-Garrido J.F."/>
        </authorList>
    </citation>
    <scope>NUCLEOTIDE SEQUENCE [LARGE SCALE GENOMIC DNA]</scope>
    <source>
        <strain evidence="6 7">Hjan13</strain>
    </source>
</reference>
<dbReference type="Proteomes" id="UP001321125">
    <property type="component" value="Unassembled WGS sequence"/>
</dbReference>
<comment type="similarity">
    <text evidence="1">Belongs to the LysR transcriptional regulatory family.</text>
</comment>
<dbReference type="InterPro" id="IPR036390">
    <property type="entry name" value="WH_DNA-bd_sf"/>
</dbReference>
<dbReference type="Pfam" id="PF03466">
    <property type="entry name" value="LysR_substrate"/>
    <property type="match status" value="1"/>
</dbReference>
<comment type="caution">
    <text evidence="6">The sequence shown here is derived from an EMBL/GenBank/DDBJ whole genome shotgun (WGS) entry which is preliminary data.</text>
</comment>
<name>A0ABT4IPV2_9GAMM</name>
<dbReference type="PANTHER" id="PTHR30419:SF8">
    <property type="entry name" value="NITROGEN ASSIMILATION TRANSCRIPTIONAL ACTIVATOR-RELATED"/>
    <property type="match status" value="1"/>
</dbReference>
<sequence length="332" mass="37462">MPLIHIYACIILTYRIKRMMKMEGFKALLNRLRYKHLLMISMLGKHRNLHQAADAMYMSQPAATRMLSEIEKGFGCQLFERTARGMNPTPVGEMLIDFADNALTRLDRCAEEVYRYQLGERGQLTVGSIVGAAPDLVASAIIEMKRQRPRLQVRLMGETSDQLMELLEQGKVDLAIARYANAIQHNQFDFEPLGNETLVTVVRAGHPLCSGSLPTLETLLDEWPWILQPMQTPARQALEKQFETEGLVSPRDIIECSSIFAALQLVQKSDALMVMAETVLRDHLGAGLIERLPISLGRALSPFGILVRKDTLYAEPVNQFRELLRNASRQLS</sequence>
<evidence type="ECO:0000256" key="2">
    <source>
        <dbReference type="ARBA" id="ARBA00023015"/>
    </source>
</evidence>
<proteinExistence type="inferred from homology"/>
<dbReference type="Pfam" id="PF00126">
    <property type="entry name" value="HTH_1"/>
    <property type="match status" value="1"/>
</dbReference>
<feature type="domain" description="HTH lysR-type" evidence="5">
    <location>
        <begin position="32"/>
        <end position="89"/>
    </location>
</feature>
<evidence type="ECO:0000256" key="3">
    <source>
        <dbReference type="ARBA" id="ARBA00023125"/>
    </source>
</evidence>
<evidence type="ECO:0000256" key="1">
    <source>
        <dbReference type="ARBA" id="ARBA00009437"/>
    </source>
</evidence>
<protein>
    <submittedName>
        <fullName evidence="6">LysR family transcriptional regulator</fullName>
    </submittedName>
</protein>
<dbReference type="InterPro" id="IPR036388">
    <property type="entry name" value="WH-like_DNA-bd_sf"/>
</dbReference>
<dbReference type="SUPFAM" id="SSF53850">
    <property type="entry name" value="Periplasmic binding protein-like II"/>
    <property type="match status" value="1"/>
</dbReference>
<dbReference type="InterPro" id="IPR037405">
    <property type="entry name" value="GbpR_PBP2"/>
</dbReference>
<evidence type="ECO:0000259" key="5">
    <source>
        <dbReference type="PROSITE" id="PS50931"/>
    </source>
</evidence>
<keyword evidence="3" id="KW-0238">DNA-binding</keyword>
<dbReference type="InterPro" id="IPR005119">
    <property type="entry name" value="LysR_subst-bd"/>
</dbReference>
<evidence type="ECO:0000313" key="6">
    <source>
        <dbReference type="EMBL" id="MCZ0925708.1"/>
    </source>
</evidence>
<gene>
    <name evidence="6" type="ORF">L0635_01255</name>
</gene>
<dbReference type="SUPFAM" id="SSF46785">
    <property type="entry name" value="Winged helix' DNA-binding domain"/>
    <property type="match status" value="1"/>
</dbReference>
<dbReference type="InterPro" id="IPR050950">
    <property type="entry name" value="HTH-type_LysR_regulators"/>
</dbReference>